<dbReference type="EC" id="1.5.3.1" evidence="3"/>
<dbReference type="InterPro" id="IPR006076">
    <property type="entry name" value="FAD-dep_OxRdtase"/>
</dbReference>
<dbReference type="EMBL" id="CP036259">
    <property type="protein sequence ID" value="QDR82647.1"/>
    <property type="molecule type" value="Genomic_DNA"/>
</dbReference>
<evidence type="ECO:0000256" key="1">
    <source>
        <dbReference type="ARBA" id="ARBA00023002"/>
    </source>
</evidence>
<organism evidence="3 4">
    <name type="scientific">Sporomusa termitida</name>
    <dbReference type="NCBI Taxonomy" id="2377"/>
    <lineage>
        <taxon>Bacteria</taxon>
        <taxon>Bacillati</taxon>
        <taxon>Bacillota</taxon>
        <taxon>Negativicutes</taxon>
        <taxon>Selenomonadales</taxon>
        <taxon>Sporomusaceae</taxon>
        <taxon>Sporomusa</taxon>
    </lineage>
</organism>
<dbReference type="PANTHER" id="PTHR13847:SF287">
    <property type="entry name" value="FAD-DEPENDENT OXIDOREDUCTASE DOMAIN-CONTAINING PROTEIN 1"/>
    <property type="match status" value="1"/>
</dbReference>
<evidence type="ECO:0000259" key="2">
    <source>
        <dbReference type="Pfam" id="PF01266"/>
    </source>
</evidence>
<dbReference type="Gene3D" id="3.50.50.60">
    <property type="entry name" value="FAD/NAD(P)-binding domain"/>
    <property type="match status" value="1"/>
</dbReference>
<evidence type="ECO:0000313" key="3">
    <source>
        <dbReference type="EMBL" id="QDR82647.1"/>
    </source>
</evidence>
<dbReference type="GO" id="GO:0005737">
    <property type="term" value="C:cytoplasm"/>
    <property type="evidence" value="ECO:0007669"/>
    <property type="project" value="TreeGrafter"/>
</dbReference>
<dbReference type="Pfam" id="PF01266">
    <property type="entry name" value="DAO"/>
    <property type="match status" value="1"/>
</dbReference>
<keyword evidence="1 3" id="KW-0560">Oxidoreductase</keyword>
<dbReference type="OrthoDB" id="9794226at2"/>
<gene>
    <name evidence="3" type="primary">soxB_2</name>
    <name evidence="3" type="ORF">SPTER_40760</name>
</gene>
<dbReference type="Proteomes" id="UP000320776">
    <property type="component" value="Chromosome"/>
</dbReference>
<dbReference type="RefSeq" id="WP_144352018.1">
    <property type="nucleotide sequence ID" value="NZ_CP036259.1"/>
</dbReference>
<reference evidence="3 4" key="1">
    <citation type="submission" date="2019-02" db="EMBL/GenBank/DDBJ databases">
        <title>Closed genome of Sporomusa termitida DSM 4440.</title>
        <authorList>
            <person name="Poehlein A."/>
            <person name="Daniel R."/>
        </authorList>
    </citation>
    <scope>NUCLEOTIDE SEQUENCE [LARGE SCALE GENOMIC DNA]</scope>
    <source>
        <strain evidence="3 4">DSM 4440</strain>
    </source>
</reference>
<dbReference type="Gene3D" id="3.30.9.10">
    <property type="entry name" value="D-Amino Acid Oxidase, subunit A, domain 2"/>
    <property type="match status" value="1"/>
</dbReference>
<name>A0A517DZ57_9FIRM</name>
<dbReference type="PANTHER" id="PTHR13847">
    <property type="entry name" value="SARCOSINE DEHYDROGENASE-RELATED"/>
    <property type="match status" value="1"/>
</dbReference>
<dbReference type="KEGG" id="sted:SPTER_40760"/>
<dbReference type="InterPro" id="IPR036188">
    <property type="entry name" value="FAD/NAD-bd_sf"/>
</dbReference>
<dbReference type="PROSITE" id="PS51257">
    <property type="entry name" value="PROKAR_LIPOPROTEIN"/>
    <property type="match status" value="1"/>
</dbReference>
<proteinExistence type="predicted"/>
<accession>A0A517DZ57</accession>
<evidence type="ECO:0000313" key="4">
    <source>
        <dbReference type="Proteomes" id="UP000320776"/>
    </source>
</evidence>
<dbReference type="AlphaFoldDB" id="A0A517DZ57"/>
<dbReference type="GO" id="GO:0008115">
    <property type="term" value="F:sarcosine oxidase activity"/>
    <property type="evidence" value="ECO:0007669"/>
    <property type="project" value="UniProtKB-EC"/>
</dbReference>
<keyword evidence="4" id="KW-1185">Reference proteome</keyword>
<sequence length="373" mass="40014">MNKPDVIIVGGGVIGCAAAYYLQNKGTQVLLLERNEIGDGGSSRNGGGVRQSARDIRELPLAMYAVRNMWPGLADELGVDIEYCQQGNLRLGKTAEHQQVLQQLVEQGRAAGLDMVMLSAAQVKEICPYVAEAVTYASYCPTDGHANPLRTTLAFYKKARELGAEVITGEQVQSLLLYKGKVTGVVTDQGRYEAGAVIIAAGLDSRPIINSVGVDVPLQTSLIECLVSDAQPPMFPQMIGTAPADFYGHQTSHGSFVFGGSSGLEPYYANAEQPVSRPLTPPAICRAVLNYFPVLGRARIVRTWSGFLDKTPDLLPVISKVTDLPGLILACGFSGHGFGIAPVVGKLLSELAADEQPTLPLEFFAHDRFKPRL</sequence>
<feature type="domain" description="FAD dependent oxidoreductase" evidence="2">
    <location>
        <begin position="5"/>
        <end position="351"/>
    </location>
</feature>
<protein>
    <submittedName>
        <fullName evidence="3">Sarcosine oxidase subunit beta</fullName>
        <ecNumber evidence="3">1.5.3.1</ecNumber>
    </submittedName>
</protein>
<dbReference type="SUPFAM" id="SSF51905">
    <property type="entry name" value="FAD/NAD(P)-binding domain"/>
    <property type="match status" value="1"/>
</dbReference>